<feature type="binding site" evidence="7">
    <location>
        <position position="42"/>
    </location>
    <ligand>
        <name>Zn(2+)</name>
        <dbReference type="ChEBI" id="CHEBI:29105"/>
    </ligand>
</feature>
<gene>
    <name evidence="8" type="ORF">SAMN04489732_101745</name>
</gene>
<keyword evidence="4 7" id="KW-0862">Zinc</keyword>
<feature type="binding site" evidence="7">
    <location>
        <position position="44"/>
    </location>
    <ligand>
        <name>Zn(2+)</name>
        <dbReference type="ChEBI" id="CHEBI:29105"/>
    </ligand>
</feature>
<organism evidence="8 9">
    <name type="scientific">Amycolatopsis saalfeldensis</name>
    <dbReference type="NCBI Taxonomy" id="394193"/>
    <lineage>
        <taxon>Bacteria</taxon>
        <taxon>Bacillati</taxon>
        <taxon>Actinomycetota</taxon>
        <taxon>Actinomycetes</taxon>
        <taxon>Pseudonocardiales</taxon>
        <taxon>Pseudonocardiaceae</taxon>
        <taxon>Amycolatopsis</taxon>
    </lineage>
</organism>
<dbReference type="STRING" id="394193.SAMN04489732_101745"/>
<dbReference type="Gene3D" id="3.40.1050.10">
    <property type="entry name" value="Carbonic anhydrase"/>
    <property type="match status" value="1"/>
</dbReference>
<dbReference type="SUPFAM" id="SSF53056">
    <property type="entry name" value="beta-carbonic anhydrase, cab"/>
    <property type="match status" value="1"/>
</dbReference>
<feature type="binding site" evidence="7">
    <location>
        <position position="102"/>
    </location>
    <ligand>
        <name>Zn(2+)</name>
        <dbReference type="ChEBI" id="CHEBI:29105"/>
    </ligand>
</feature>
<evidence type="ECO:0000256" key="7">
    <source>
        <dbReference type="PIRSR" id="PIRSR601765-1"/>
    </source>
</evidence>
<evidence type="ECO:0000256" key="6">
    <source>
        <dbReference type="ARBA" id="ARBA00048348"/>
    </source>
</evidence>
<keyword evidence="3 7" id="KW-0479">Metal-binding</keyword>
<dbReference type="GO" id="GO:0008270">
    <property type="term" value="F:zinc ion binding"/>
    <property type="evidence" value="ECO:0007669"/>
    <property type="project" value="InterPro"/>
</dbReference>
<comment type="function">
    <text evidence="5">Catalyzes the reversible hydration of carbon dioxide to form bicarbonate.</text>
</comment>
<dbReference type="EC" id="4.2.1.1" evidence="2"/>
<dbReference type="GO" id="GO:0004089">
    <property type="term" value="F:carbonate dehydratase activity"/>
    <property type="evidence" value="ECO:0007669"/>
    <property type="project" value="UniProtKB-EC"/>
</dbReference>
<reference evidence="8 9" key="1">
    <citation type="submission" date="2016-10" db="EMBL/GenBank/DDBJ databases">
        <authorList>
            <person name="de Groot N.N."/>
        </authorList>
    </citation>
    <scope>NUCLEOTIDE SEQUENCE [LARGE SCALE GENOMIC DNA]</scope>
    <source>
        <strain evidence="8 9">DSM 44993</strain>
    </source>
</reference>
<evidence type="ECO:0000313" key="9">
    <source>
        <dbReference type="Proteomes" id="UP000198582"/>
    </source>
</evidence>
<dbReference type="SMART" id="SM00947">
    <property type="entry name" value="Pro_CA"/>
    <property type="match status" value="1"/>
</dbReference>
<evidence type="ECO:0000256" key="1">
    <source>
        <dbReference type="ARBA" id="ARBA00006217"/>
    </source>
</evidence>
<evidence type="ECO:0000256" key="5">
    <source>
        <dbReference type="ARBA" id="ARBA00024993"/>
    </source>
</evidence>
<proteinExistence type="inferred from homology"/>
<comment type="cofactor">
    <cofactor evidence="7">
        <name>Zn(2+)</name>
        <dbReference type="ChEBI" id="CHEBI:29105"/>
    </cofactor>
    <text evidence="7">Binds 1 zinc ion per subunit.</text>
</comment>
<keyword evidence="9" id="KW-1185">Reference proteome</keyword>
<dbReference type="PANTHER" id="PTHR43175:SF3">
    <property type="entry name" value="CARBON DISULFIDE HYDROLASE"/>
    <property type="match status" value="1"/>
</dbReference>
<accession>A0A1H8RDL0</accession>
<dbReference type="Pfam" id="PF00484">
    <property type="entry name" value="Pro_CA"/>
    <property type="match status" value="1"/>
</dbReference>
<feature type="binding site" evidence="7">
    <location>
        <position position="105"/>
    </location>
    <ligand>
        <name>Zn(2+)</name>
        <dbReference type="ChEBI" id="CHEBI:29105"/>
    </ligand>
</feature>
<evidence type="ECO:0000256" key="4">
    <source>
        <dbReference type="ARBA" id="ARBA00022833"/>
    </source>
</evidence>
<evidence type="ECO:0000256" key="2">
    <source>
        <dbReference type="ARBA" id="ARBA00012925"/>
    </source>
</evidence>
<dbReference type="InterPro" id="IPR001765">
    <property type="entry name" value="Carbonic_anhydrase"/>
</dbReference>
<comment type="similarity">
    <text evidence="1">Belongs to the beta-class carbonic anhydrase family.</text>
</comment>
<sequence length="181" mass="19471">MSDNTNLNRLLDRNRAFAATDVRTEVPVLPFLPRQGLYLITCLDCRVDPAQVLGVGMGDALVQRNIGGRVTPSVLGDIAYAAYLVGAKAPEGPWFEVAIIHHTGCGSALLADDSIRRGYAERMGVDERTLLDTAVLDPAHTVAVDVDRVRQAPQIPDEVKVSGHVYDLETGLVTTVVPAGR</sequence>
<evidence type="ECO:0000256" key="3">
    <source>
        <dbReference type="ARBA" id="ARBA00022723"/>
    </source>
</evidence>
<evidence type="ECO:0000313" key="8">
    <source>
        <dbReference type="EMBL" id="SEO64446.1"/>
    </source>
</evidence>
<dbReference type="Proteomes" id="UP000198582">
    <property type="component" value="Unassembled WGS sequence"/>
</dbReference>
<name>A0A1H8RDL0_9PSEU</name>
<dbReference type="RefSeq" id="WP_177231154.1">
    <property type="nucleotide sequence ID" value="NZ_FOEF01000001.1"/>
</dbReference>
<dbReference type="AlphaFoldDB" id="A0A1H8RDL0"/>
<dbReference type="EMBL" id="FOEF01000001">
    <property type="protein sequence ID" value="SEO64446.1"/>
    <property type="molecule type" value="Genomic_DNA"/>
</dbReference>
<dbReference type="PANTHER" id="PTHR43175">
    <property type="entry name" value="CARBONIC ANHYDRASE"/>
    <property type="match status" value="1"/>
</dbReference>
<protein>
    <recommendedName>
        <fullName evidence="2">carbonic anhydrase</fullName>
        <ecNumber evidence="2">4.2.1.1</ecNumber>
    </recommendedName>
</protein>
<comment type="catalytic activity">
    <reaction evidence="6">
        <text>hydrogencarbonate + H(+) = CO2 + H2O</text>
        <dbReference type="Rhea" id="RHEA:10748"/>
        <dbReference type="ChEBI" id="CHEBI:15377"/>
        <dbReference type="ChEBI" id="CHEBI:15378"/>
        <dbReference type="ChEBI" id="CHEBI:16526"/>
        <dbReference type="ChEBI" id="CHEBI:17544"/>
        <dbReference type="EC" id="4.2.1.1"/>
    </reaction>
</comment>
<dbReference type="InterPro" id="IPR036874">
    <property type="entry name" value="Carbonic_anhydrase_sf"/>
</dbReference>